<protein>
    <recommendedName>
        <fullName evidence="11">Catalase</fullName>
        <ecNumber evidence="11">1.11.1.6</ecNumber>
    </recommendedName>
</protein>
<keyword evidence="7 11" id="KW-0376">Hydrogen peroxide</keyword>
<dbReference type="GO" id="GO:0042542">
    <property type="term" value="P:response to hydrogen peroxide"/>
    <property type="evidence" value="ECO:0007669"/>
    <property type="project" value="TreeGrafter"/>
</dbReference>
<comment type="similarity">
    <text evidence="1 11">Belongs to the catalase family.</text>
</comment>
<comment type="function">
    <text evidence="8 12">Catalyzes the degradation of hydrogen peroxide (H(2)O(2)) generated by peroxisomal oxidases to water and oxygen, thereby protecting cells from the toxic effects of hydrogen peroxide.</text>
</comment>
<keyword evidence="3 10" id="KW-0349">Heme</keyword>
<dbReference type="InterPro" id="IPR020835">
    <property type="entry name" value="Catalase_sf"/>
</dbReference>
<feature type="active site" evidence="9">
    <location>
        <position position="83"/>
    </location>
</feature>
<dbReference type="Pfam" id="PF06628">
    <property type="entry name" value="Catalase-rel"/>
    <property type="match status" value="1"/>
</dbReference>
<evidence type="ECO:0000256" key="2">
    <source>
        <dbReference type="ARBA" id="ARBA00022559"/>
    </source>
</evidence>
<dbReference type="PROSITE" id="PS51402">
    <property type="entry name" value="CATALASE_3"/>
    <property type="match status" value="1"/>
</dbReference>
<dbReference type="InterPro" id="IPR010582">
    <property type="entry name" value="Catalase_immune_responsive"/>
</dbReference>
<evidence type="ECO:0000256" key="9">
    <source>
        <dbReference type="PIRSR" id="PIRSR038928-1"/>
    </source>
</evidence>
<sequence length="560" mass="62726">MSNGTNGANGPASHAAALLDAYNKDADTKSADAIYSTSNGVPVSHPYTTQRAGYDGPLLLQDFHLIDLLSHFDRERIPERVVHAKGSGAHGTWECTDGLEDLCVADLFKKGTKCPVTVRFSTVGRESGSSDLARDPRGFSVKFKTQEGNWDFVANNTPVFFLRDPAKFPHFIHTQKRDPATHLSGDDDSTAFWDYLSQNPESIHQVMILMSDRGIPAGWRFMHGYYGHTLKIVNKEGEWVYAQFHFISDQGIKNFTNDEAAAESNDYGQKDLYQAIEKGDFPSWTLKVQTMTEKEAEDAWAQKKINVFDLTHIWPHKEYPLRTIGKFTLNQNAKNYFAEVEQAAFNPSHMVPGIEPSADPVLQSRLFSYPDAHRHRIGVNYQQLPVNQPIVAHHLANFQRDGQMAFFNQGGRPNYLSSIAPIGFNKPKYDVNSVHGKFIGEAVAFLSEIRPEDFVAPRNLWQKVFSKEEQDRFIETVSGHMGNCTDKEIIKRQITIFREVSPDIAERLEAKLGVKGEQTIEGIVFNGTHNGFGKKKGANGMPIDEATVNFDNGAPRSTKA</sequence>
<keyword evidence="15" id="KW-1185">Reference proteome</keyword>
<accession>A0AAD9FS47</accession>
<dbReference type="SMART" id="SM01060">
    <property type="entry name" value="Catalase"/>
    <property type="match status" value="1"/>
</dbReference>
<dbReference type="EC" id="1.11.1.6" evidence="11"/>
<evidence type="ECO:0000256" key="10">
    <source>
        <dbReference type="PIRSR" id="PIRSR038928-2"/>
    </source>
</evidence>
<evidence type="ECO:0000259" key="13">
    <source>
        <dbReference type="SMART" id="SM01060"/>
    </source>
</evidence>
<reference evidence="14" key="1">
    <citation type="submission" date="2023-02" db="EMBL/GenBank/DDBJ databases">
        <title>Identification and recombinant expression of a fungal hydrolase from Papiliotrema laurentii that hydrolyzes apple cutin and clears colloidal polyester polyurethane.</title>
        <authorList>
            <consortium name="DOE Joint Genome Institute"/>
            <person name="Roman V.A."/>
            <person name="Bojanowski C."/>
            <person name="Crable B.R."/>
            <person name="Wagner D.N."/>
            <person name="Hung C.S."/>
            <person name="Nadeau L.J."/>
            <person name="Schratz L."/>
            <person name="Haridas S."/>
            <person name="Pangilinan J."/>
            <person name="Lipzen A."/>
            <person name="Na H."/>
            <person name="Yan M."/>
            <person name="Ng V."/>
            <person name="Grigoriev I.V."/>
            <person name="Spatafora J.W."/>
            <person name="Barlow D."/>
            <person name="Biffinger J."/>
            <person name="Kelley-Loughnane N."/>
            <person name="Varaljay V.A."/>
            <person name="Crookes-Goodson W.J."/>
        </authorList>
    </citation>
    <scope>NUCLEOTIDE SEQUENCE</scope>
    <source>
        <strain evidence="14">5307AH</strain>
    </source>
</reference>
<evidence type="ECO:0000256" key="8">
    <source>
        <dbReference type="ARBA" id="ARBA00044729"/>
    </source>
</evidence>
<evidence type="ECO:0000256" key="6">
    <source>
        <dbReference type="ARBA" id="ARBA00023004"/>
    </source>
</evidence>
<dbReference type="InterPro" id="IPR011614">
    <property type="entry name" value="Catalase_core"/>
</dbReference>
<keyword evidence="5 11" id="KW-0560">Oxidoreductase</keyword>
<dbReference type="InterPro" id="IPR024708">
    <property type="entry name" value="Catalase_AS"/>
</dbReference>
<dbReference type="InterPro" id="IPR002226">
    <property type="entry name" value="Catalase_haem_BS"/>
</dbReference>
<evidence type="ECO:0000256" key="5">
    <source>
        <dbReference type="ARBA" id="ARBA00023002"/>
    </source>
</evidence>
<dbReference type="FunFam" id="2.40.180.10:FF:000001">
    <property type="entry name" value="Catalase"/>
    <property type="match status" value="1"/>
</dbReference>
<dbReference type="GO" id="GO:0020037">
    <property type="term" value="F:heme binding"/>
    <property type="evidence" value="ECO:0007669"/>
    <property type="project" value="InterPro"/>
</dbReference>
<dbReference type="GO" id="GO:0042744">
    <property type="term" value="P:hydrogen peroxide catabolic process"/>
    <property type="evidence" value="ECO:0007669"/>
    <property type="project" value="UniProtKB-KW"/>
</dbReference>
<proteinExistence type="inferred from homology"/>
<dbReference type="EMBL" id="JAODAN010000004">
    <property type="protein sequence ID" value="KAK1925189.1"/>
    <property type="molecule type" value="Genomic_DNA"/>
</dbReference>
<dbReference type="Gene3D" id="2.40.180.10">
    <property type="entry name" value="Catalase core domain"/>
    <property type="match status" value="1"/>
</dbReference>
<dbReference type="PROSITE" id="PS00438">
    <property type="entry name" value="CATALASE_2"/>
    <property type="match status" value="1"/>
</dbReference>
<dbReference type="GO" id="GO:0005777">
    <property type="term" value="C:peroxisome"/>
    <property type="evidence" value="ECO:0007669"/>
    <property type="project" value="TreeGrafter"/>
</dbReference>
<dbReference type="GO" id="GO:0005739">
    <property type="term" value="C:mitochondrion"/>
    <property type="evidence" value="ECO:0007669"/>
    <property type="project" value="TreeGrafter"/>
</dbReference>
<gene>
    <name evidence="14" type="ORF">DB88DRAFT_488197</name>
</gene>
<dbReference type="PANTHER" id="PTHR11465:SF62">
    <property type="entry name" value="CATALASE T"/>
    <property type="match status" value="1"/>
</dbReference>
<evidence type="ECO:0000256" key="1">
    <source>
        <dbReference type="ARBA" id="ARBA00005329"/>
    </source>
</evidence>
<evidence type="ECO:0000313" key="14">
    <source>
        <dbReference type="EMBL" id="KAK1925189.1"/>
    </source>
</evidence>
<evidence type="ECO:0000256" key="7">
    <source>
        <dbReference type="ARBA" id="ARBA00023324"/>
    </source>
</evidence>
<feature type="domain" description="Catalase core" evidence="13">
    <location>
        <begin position="36"/>
        <end position="423"/>
    </location>
</feature>
<dbReference type="SUPFAM" id="SSF56634">
    <property type="entry name" value="Heme-dependent catalase-like"/>
    <property type="match status" value="1"/>
</dbReference>
<dbReference type="InterPro" id="IPR018028">
    <property type="entry name" value="Catalase"/>
</dbReference>
<dbReference type="PRINTS" id="PR00067">
    <property type="entry name" value="CATALASE"/>
</dbReference>
<dbReference type="InterPro" id="IPR024711">
    <property type="entry name" value="Catalase_clade1/3"/>
</dbReference>
<evidence type="ECO:0000256" key="11">
    <source>
        <dbReference type="RuleBase" id="RU000498"/>
    </source>
</evidence>
<dbReference type="CDD" id="cd08157">
    <property type="entry name" value="catalase_fungal"/>
    <property type="match status" value="1"/>
</dbReference>
<dbReference type="PANTHER" id="PTHR11465">
    <property type="entry name" value="CATALASE"/>
    <property type="match status" value="1"/>
</dbReference>
<dbReference type="Pfam" id="PF00199">
    <property type="entry name" value="Catalase"/>
    <property type="match status" value="1"/>
</dbReference>
<keyword evidence="4 10" id="KW-0479">Metal-binding</keyword>
<comment type="caution">
    <text evidence="14">The sequence shown here is derived from an EMBL/GenBank/DDBJ whole genome shotgun (WGS) entry which is preliminary data.</text>
</comment>
<name>A0AAD9FS47_PAPLA</name>
<feature type="binding site" description="axial binding residue" evidence="10">
    <location>
        <position position="369"/>
    </location>
    <ligand>
        <name>heme</name>
        <dbReference type="ChEBI" id="CHEBI:30413"/>
    </ligand>
    <ligandPart>
        <name>Fe</name>
        <dbReference type="ChEBI" id="CHEBI:18248"/>
    </ligandPart>
</feature>
<comment type="catalytic activity">
    <reaction evidence="11">
        <text>2 H2O2 = O2 + 2 H2O</text>
        <dbReference type="Rhea" id="RHEA:20309"/>
        <dbReference type="ChEBI" id="CHEBI:15377"/>
        <dbReference type="ChEBI" id="CHEBI:15379"/>
        <dbReference type="ChEBI" id="CHEBI:16240"/>
        <dbReference type="EC" id="1.11.1.6"/>
    </reaction>
</comment>
<evidence type="ECO:0000256" key="4">
    <source>
        <dbReference type="ARBA" id="ARBA00022723"/>
    </source>
</evidence>
<dbReference type="Proteomes" id="UP001182556">
    <property type="component" value="Unassembled WGS sequence"/>
</dbReference>
<feature type="active site" evidence="9">
    <location>
        <position position="155"/>
    </location>
</feature>
<keyword evidence="6 10" id="KW-0408">Iron</keyword>
<dbReference type="GO" id="GO:0046872">
    <property type="term" value="F:metal ion binding"/>
    <property type="evidence" value="ECO:0007669"/>
    <property type="project" value="UniProtKB-KW"/>
</dbReference>
<comment type="cofactor">
    <cofactor evidence="10">
        <name>heme</name>
        <dbReference type="ChEBI" id="CHEBI:30413"/>
    </cofactor>
</comment>
<keyword evidence="2 11" id="KW-0575">Peroxidase</keyword>
<dbReference type="PIRSF" id="PIRSF038928">
    <property type="entry name" value="Catalase_clade1-3"/>
    <property type="match status" value="1"/>
</dbReference>
<organism evidence="14 15">
    <name type="scientific">Papiliotrema laurentii</name>
    <name type="common">Cryptococcus laurentii</name>
    <dbReference type="NCBI Taxonomy" id="5418"/>
    <lineage>
        <taxon>Eukaryota</taxon>
        <taxon>Fungi</taxon>
        <taxon>Dikarya</taxon>
        <taxon>Basidiomycota</taxon>
        <taxon>Agaricomycotina</taxon>
        <taxon>Tremellomycetes</taxon>
        <taxon>Tremellales</taxon>
        <taxon>Rhynchogastremaceae</taxon>
        <taxon>Papiliotrema</taxon>
    </lineage>
</organism>
<dbReference type="AlphaFoldDB" id="A0AAD9FS47"/>
<evidence type="ECO:0000256" key="3">
    <source>
        <dbReference type="ARBA" id="ARBA00022617"/>
    </source>
</evidence>
<dbReference type="PROSITE" id="PS00437">
    <property type="entry name" value="CATALASE_1"/>
    <property type="match status" value="1"/>
</dbReference>
<evidence type="ECO:0000313" key="15">
    <source>
        <dbReference type="Proteomes" id="UP001182556"/>
    </source>
</evidence>
<dbReference type="GO" id="GO:0004096">
    <property type="term" value="F:catalase activity"/>
    <property type="evidence" value="ECO:0007669"/>
    <property type="project" value="UniProtKB-EC"/>
</dbReference>
<evidence type="ECO:0000256" key="12">
    <source>
        <dbReference type="RuleBase" id="RU004142"/>
    </source>
</evidence>